<evidence type="ECO:0000256" key="1">
    <source>
        <dbReference type="PROSITE-ProRule" id="PRU00339"/>
    </source>
</evidence>
<dbReference type="SMART" id="SM00028">
    <property type="entry name" value="TPR"/>
    <property type="match status" value="4"/>
</dbReference>
<dbReference type="Proteomes" id="UP000515240">
    <property type="component" value="Chromosome"/>
</dbReference>
<feature type="repeat" description="TPR" evidence="1">
    <location>
        <begin position="92"/>
        <end position="125"/>
    </location>
</feature>
<sequence>MQEAVTKGQPRVHRLTAAIFLGLALVGGLSGCGTASNAAREDSAYVTQSDETDIHRRARIRLELAANYFQSGKTTIALDEIKQVLALDPNSGDAYNMRGLIYMQLGEPEIADESFTKAQALKPADGDIMHNHGWLLCQEKKYDAADRYFNQALGQRQYFQQAKTLMAQGLCQEAAGKPADAEASLLKAYEYDAGNPIVSFNLAKLMNQRGDPRRAQFYIRRLNNGELANAGSLFLGIQIEKALGDGQSARSLAAQLQRRFPDSKEAARIAGGGVL</sequence>
<dbReference type="PROSITE" id="PS50005">
    <property type="entry name" value="TPR"/>
    <property type="match status" value="2"/>
</dbReference>
<reference evidence="2 3" key="1">
    <citation type="journal article" date="2020" name="G3 (Bethesda)">
        <title>CeMbio - The Caenorhabditis elegans Microbiome Resource.</title>
        <authorList>
            <person name="Dirksen P."/>
            <person name="Assie A."/>
            <person name="Zimmermann J."/>
            <person name="Zhang F."/>
            <person name="Tietje A.M."/>
            <person name="Marsh S.A."/>
            <person name="Felix M.A."/>
            <person name="Shapira M."/>
            <person name="Kaleta C."/>
            <person name="Schulenburg H."/>
            <person name="Samuel B."/>
        </authorList>
    </citation>
    <scope>NUCLEOTIDE SEQUENCE [LARGE SCALE GENOMIC DNA]</scope>
    <source>
        <strain evidence="2 3">BIGb0172</strain>
    </source>
</reference>
<feature type="repeat" description="TPR" evidence="1">
    <location>
        <begin position="58"/>
        <end position="91"/>
    </location>
</feature>
<protein>
    <submittedName>
        <fullName evidence="2">Type IV pilus biogenesis/stability protein PilW</fullName>
    </submittedName>
</protein>
<dbReference type="InterPro" id="IPR011990">
    <property type="entry name" value="TPR-like_helical_dom_sf"/>
</dbReference>
<dbReference type="EMBL" id="CP058554">
    <property type="protein sequence ID" value="QMV73421.1"/>
    <property type="molecule type" value="Genomic_DNA"/>
</dbReference>
<proteinExistence type="predicted"/>
<name>A0A7G5EHE6_9BURK</name>
<dbReference type="SUPFAM" id="SSF48452">
    <property type="entry name" value="TPR-like"/>
    <property type="match status" value="1"/>
</dbReference>
<dbReference type="Pfam" id="PF13181">
    <property type="entry name" value="TPR_8"/>
    <property type="match status" value="2"/>
</dbReference>
<dbReference type="NCBIfam" id="TIGR02521">
    <property type="entry name" value="type_IV_pilW"/>
    <property type="match status" value="1"/>
</dbReference>
<dbReference type="PANTHER" id="PTHR12558:SF13">
    <property type="entry name" value="CELL DIVISION CYCLE PROTEIN 27 HOMOLOG"/>
    <property type="match status" value="1"/>
</dbReference>
<dbReference type="RefSeq" id="WP_182328032.1">
    <property type="nucleotide sequence ID" value="NZ_CP058554.1"/>
</dbReference>
<dbReference type="Gene3D" id="1.25.40.10">
    <property type="entry name" value="Tetratricopeptide repeat domain"/>
    <property type="match status" value="1"/>
</dbReference>
<keyword evidence="1" id="KW-0802">TPR repeat</keyword>
<dbReference type="InterPro" id="IPR019734">
    <property type="entry name" value="TPR_rpt"/>
</dbReference>
<gene>
    <name evidence="2" type="primary">pilW</name>
    <name evidence="2" type="ORF">HS961_11585</name>
</gene>
<evidence type="ECO:0000313" key="3">
    <source>
        <dbReference type="Proteomes" id="UP000515240"/>
    </source>
</evidence>
<accession>A0A7G5EHE6</accession>
<dbReference type="PANTHER" id="PTHR12558">
    <property type="entry name" value="CELL DIVISION CYCLE 16,23,27"/>
    <property type="match status" value="1"/>
</dbReference>
<keyword evidence="3" id="KW-1185">Reference proteome</keyword>
<dbReference type="AlphaFoldDB" id="A0A7G5EHE6"/>
<dbReference type="InterPro" id="IPR013360">
    <property type="entry name" value="Pilus_4_PilW"/>
</dbReference>
<evidence type="ECO:0000313" key="2">
    <source>
        <dbReference type="EMBL" id="QMV73421.1"/>
    </source>
</evidence>
<dbReference type="PROSITE" id="PS51257">
    <property type="entry name" value="PROKAR_LIPOPROTEIN"/>
    <property type="match status" value="1"/>
</dbReference>
<dbReference type="KEGG" id="cpis:HS961_11585"/>
<organism evidence="2 3">
    <name type="scientific">Comamonas piscis</name>
    <dbReference type="NCBI Taxonomy" id="1562974"/>
    <lineage>
        <taxon>Bacteria</taxon>
        <taxon>Pseudomonadati</taxon>
        <taxon>Pseudomonadota</taxon>
        <taxon>Betaproteobacteria</taxon>
        <taxon>Burkholderiales</taxon>
        <taxon>Comamonadaceae</taxon>
        <taxon>Comamonas</taxon>
    </lineage>
</organism>